<evidence type="ECO:0000259" key="8">
    <source>
        <dbReference type="PROSITE" id="PS51669"/>
    </source>
</evidence>
<sequence>MPIEKHVTYCRICEPLCGLIATVEDGRLQSLRPDPDHPLSRGQACPKGIAFTDIQNDPDRVLHPLKRNAAGEFERVAWEQALDDIASRLRGIPHDEIGIYFGNPAAFSYSHALWAIGFAKGLGTKHLYGPGSQDTNSRFVASSLLYGSVVQLPFPDLPRTDFLLMVGANPLVSHGSAVCAPRIKDHLSAIVRRGGRVVVVDPRRTETARAYEHLAVRPDGDAWLLLSLLHVVFAEGLADEAAIARQSTGIDLIRTAAAAYSPEDTEAITGVPADDVRRVARDFAAARSAVAYGRTGSCLGRNATLVCFLIDVLTLVTGNLDRAGGALFSRGVIPAEDIAERAGMASYAGAKSRLGGFPDVLGAFPAALMADEITTPGKGRMRALIVTAGNPVLSVPDGKALSEAFGRLDLMVSIDIYVNETNRHADYVLPATTWLEREDYPIGVSSAAPTTFIQATEAVVPAYGEARPDWQIIDDIARRAGIGMFHIGPLRRLAGLTTKVPIRLTPRPMIETLLRLGSYGDRFGLRRGGLNPRKLRENPHGIVLSEHAATGRINDAVRHRNRKVRLDPPEIAAELARLTPYVDADFPLKLIGMRELRSHNSWQHNAPTLMKGKRRHAARINPADASAAGIVDGAPVRIRSRYGEIETVALLTDEVGPGTVAVPHGWGHEGGSWKLANKSGGANVNQLMSTAIEDIERLAGMAHLNGVPVVVEAGEDRRER</sequence>
<evidence type="ECO:0000313" key="9">
    <source>
        <dbReference type="EMBL" id="PPJ23406.1"/>
    </source>
</evidence>
<dbReference type="InterPro" id="IPR006657">
    <property type="entry name" value="MoPterin_dinucl-bd_dom"/>
</dbReference>
<dbReference type="InterPro" id="IPR050612">
    <property type="entry name" value="Prok_Mopterin_Oxidored"/>
</dbReference>
<dbReference type="EMBL" id="PSZD01000024">
    <property type="protein sequence ID" value="PPJ23406.1"/>
    <property type="molecule type" value="Genomic_DNA"/>
</dbReference>
<evidence type="ECO:0000256" key="1">
    <source>
        <dbReference type="ARBA" id="ARBA00001942"/>
    </source>
</evidence>
<keyword evidence="3" id="KW-0500">Molybdenum</keyword>
<dbReference type="Pfam" id="PF01568">
    <property type="entry name" value="Molydop_binding"/>
    <property type="match status" value="1"/>
</dbReference>
<dbReference type="SUPFAM" id="SSF50692">
    <property type="entry name" value="ADC-like"/>
    <property type="match status" value="1"/>
</dbReference>
<keyword evidence="6" id="KW-0408">Iron</keyword>
<keyword evidence="4" id="KW-0479">Metal-binding</keyword>
<dbReference type="AlphaFoldDB" id="A0A2S5ZYI3"/>
<dbReference type="GO" id="GO:0016491">
    <property type="term" value="F:oxidoreductase activity"/>
    <property type="evidence" value="ECO:0007669"/>
    <property type="project" value="UniProtKB-KW"/>
</dbReference>
<dbReference type="InterPro" id="IPR006655">
    <property type="entry name" value="Mopterin_OxRdtase_prok_CS"/>
</dbReference>
<dbReference type="Gene3D" id="2.20.25.90">
    <property type="entry name" value="ADC-like domains"/>
    <property type="match status" value="1"/>
</dbReference>
<dbReference type="PANTHER" id="PTHR43742:SF2">
    <property type="entry name" value="ASSIMILATORY NITRATE REDUCTASE CATALYTIC SUBUNIT"/>
    <property type="match status" value="1"/>
</dbReference>
<organism evidence="9 10">
    <name type="scientific">Nocardia nova</name>
    <dbReference type="NCBI Taxonomy" id="37330"/>
    <lineage>
        <taxon>Bacteria</taxon>
        <taxon>Bacillati</taxon>
        <taxon>Actinomycetota</taxon>
        <taxon>Actinomycetes</taxon>
        <taxon>Mycobacteriales</taxon>
        <taxon>Nocardiaceae</taxon>
        <taxon>Nocardia</taxon>
    </lineage>
</organism>
<name>A0A2S5ZYI3_9NOCA</name>
<keyword evidence="5" id="KW-0560">Oxidoreductase</keyword>
<evidence type="ECO:0000256" key="6">
    <source>
        <dbReference type="ARBA" id="ARBA00023004"/>
    </source>
</evidence>
<dbReference type="RefSeq" id="WP_064909320.1">
    <property type="nucleotide sequence ID" value="NZ_PSZD01000024.1"/>
</dbReference>
<feature type="domain" description="4Fe-4S Mo/W bis-MGD-type" evidence="8">
    <location>
        <begin position="3"/>
        <end position="59"/>
    </location>
</feature>
<keyword evidence="10" id="KW-1185">Reference proteome</keyword>
<dbReference type="Pfam" id="PF04879">
    <property type="entry name" value="Molybdop_Fe4S4"/>
    <property type="match status" value="1"/>
</dbReference>
<gene>
    <name evidence="9" type="ORF">C5F51_28650</name>
</gene>
<comment type="caution">
    <text evidence="9">The sequence shown here is derived from an EMBL/GenBank/DDBJ whole genome shotgun (WGS) entry which is preliminary data.</text>
</comment>
<evidence type="ECO:0000313" key="10">
    <source>
        <dbReference type="Proteomes" id="UP000238356"/>
    </source>
</evidence>
<dbReference type="PANTHER" id="PTHR43742">
    <property type="entry name" value="TRIMETHYLAMINE-N-OXIDE REDUCTASE"/>
    <property type="match status" value="1"/>
</dbReference>
<evidence type="ECO:0000256" key="5">
    <source>
        <dbReference type="ARBA" id="ARBA00023002"/>
    </source>
</evidence>
<dbReference type="GO" id="GO:0043546">
    <property type="term" value="F:molybdopterin cofactor binding"/>
    <property type="evidence" value="ECO:0007669"/>
    <property type="project" value="InterPro"/>
</dbReference>
<dbReference type="SUPFAM" id="SSF53706">
    <property type="entry name" value="Formate dehydrogenase/DMSO reductase, domains 1-3"/>
    <property type="match status" value="1"/>
</dbReference>
<evidence type="ECO:0000256" key="2">
    <source>
        <dbReference type="ARBA" id="ARBA00010312"/>
    </source>
</evidence>
<dbReference type="Gene3D" id="3.40.228.10">
    <property type="entry name" value="Dimethylsulfoxide Reductase, domain 2"/>
    <property type="match status" value="1"/>
</dbReference>
<dbReference type="PROSITE" id="PS00932">
    <property type="entry name" value="MOLYBDOPTERIN_PROK_3"/>
    <property type="match status" value="1"/>
</dbReference>
<dbReference type="GO" id="GO:0051536">
    <property type="term" value="F:iron-sulfur cluster binding"/>
    <property type="evidence" value="ECO:0007669"/>
    <property type="project" value="UniProtKB-KW"/>
</dbReference>
<dbReference type="Proteomes" id="UP000238356">
    <property type="component" value="Unassembled WGS sequence"/>
</dbReference>
<dbReference type="Pfam" id="PF00384">
    <property type="entry name" value="Molybdopterin"/>
    <property type="match status" value="1"/>
</dbReference>
<keyword evidence="7" id="KW-0411">Iron-sulfur</keyword>
<dbReference type="GO" id="GO:0046872">
    <property type="term" value="F:metal ion binding"/>
    <property type="evidence" value="ECO:0007669"/>
    <property type="project" value="UniProtKB-KW"/>
</dbReference>
<dbReference type="InterPro" id="IPR009010">
    <property type="entry name" value="Asp_de-COase-like_dom_sf"/>
</dbReference>
<protein>
    <submittedName>
        <fullName evidence="9">Formate dehydrogenase</fullName>
    </submittedName>
</protein>
<dbReference type="SMART" id="SM00926">
    <property type="entry name" value="Molybdop_Fe4S4"/>
    <property type="match status" value="1"/>
</dbReference>
<dbReference type="PROSITE" id="PS51669">
    <property type="entry name" value="4FE4S_MOW_BIS_MGD"/>
    <property type="match status" value="1"/>
</dbReference>
<accession>A0A2S5ZYI3</accession>
<evidence type="ECO:0000256" key="7">
    <source>
        <dbReference type="ARBA" id="ARBA00023014"/>
    </source>
</evidence>
<dbReference type="InterPro" id="IPR006963">
    <property type="entry name" value="Mopterin_OxRdtase_4Fe-4S_dom"/>
</dbReference>
<dbReference type="InterPro" id="IPR006656">
    <property type="entry name" value="Mopterin_OxRdtase"/>
</dbReference>
<comment type="cofactor">
    <cofactor evidence="1">
        <name>Mo-bis(molybdopterin guanine dinucleotide)</name>
        <dbReference type="ChEBI" id="CHEBI:60539"/>
    </cofactor>
</comment>
<reference evidence="9 10" key="1">
    <citation type="submission" date="2018-02" db="EMBL/GenBank/DDBJ databases">
        <title>8 Nocardia nova and 1 Nocardia cyriacigeorgica strain used for evolution to TMP-SMX.</title>
        <authorList>
            <person name="Mehta H."/>
            <person name="Weng J."/>
            <person name="Shamoo Y."/>
        </authorList>
    </citation>
    <scope>NUCLEOTIDE SEQUENCE [LARGE SCALE GENOMIC DNA]</scope>
    <source>
        <strain evidence="9 10">BAA2227</strain>
    </source>
</reference>
<comment type="similarity">
    <text evidence="2">Belongs to the prokaryotic molybdopterin-containing oxidoreductase family.</text>
</comment>
<dbReference type="Gene3D" id="2.40.40.20">
    <property type="match status" value="1"/>
</dbReference>
<evidence type="ECO:0000256" key="3">
    <source>
        <dbReference type="ARBA" id="ARBA00022505"/>
    </source>
</evidence>
<proteinExistence type="inferred from homology"/>
<dbReference type="Gene3D" id="3.40.50.740">
    <property type="match status" value="1"/>
</dbReference>
<evidence type="ECO:0000256" key="4">
    <source>
        <dbReference type="ARBA" id="ARBA00022723"/>
    </source>
</evidence>